<dbReference type="NCBIfam" id="NF033768">
    <property type="entry name" value="myxo_SS_tail"/>
    <property type="match status" value="1"/>
</dbReference>
<organism evidence="3 4">
    <name type="scientific">Sorangium cellulosum</name>
    <name type="common">Polyangium cellulosum</name>
    <dbReference type="NCBI Taxonomy" id="56"/>
    <lineage>
        <taxon>Bacteria</taxon>
        <taxon>Pseudomonadati</taxon>
        <taxon>Myxococcota</taxon>
        <taxon>Polyangia</taxon>
        <taxon>Polyangiales</taxon>
        <taxon>Polyangiaceae</taxon>
        <taxon>Sorangium</taxon>
    </lineage>
</organism>
<keyword evidence="2" id="KW-0472">Membrane</keyword>
<feature type="compositionally biased region" description="Pro residues" evidence="1">
    <location>
        <begin position="63"/>
        <end position="77"/>
    </location>
</feature>
<gene>
    <name evidence="3" type="ORF">SOCE836_096400</name>
</gene>
<dbReference type="SUPFAM" id="SSF74653">
    <property type="entry name" value="TolA/TonB C-terminal domain"/>
    <property type="match status" value="1"/>
</dbReference>
<evidence type="ECO:0008006" key="5">
    <source>
        <dbReference type="Google" id="ProtNLM"/>
    </source>
</evidence>
<evidence type="ECO:0000313" key="4">
    <source>
        <dbReference type="Proteomes" id="UP000295497"/>
    </source>
</evidence>
<sequence length="205" mass="20563">MSASMPPSSQQIPGKSGNSGIYIAGMVVLAALTAGLLYWKLRPEPEAPPAEPTAAARTETKPAEPPPLFAPPPPPPVEEVEDAGVDAGKVASGQGPATTGKSPCSAKCGDGATSPALDSAVLALARSAQGCYNRALRTSEVSGKLTVSVQVASTGAVCGASILNDTVGSGEISSCVLGRFRGKSLPPPQSGCVVVNVPINFTIKQ</sequence>
<dbReference type="AlphaFoldDB" id="A0A4P2R314"/>
<evidence type="ECO:0000313" key="3">
    <source>
        <dbReference type="EMBL" id="AUX37417.1"/>
    </source>
</evidence>
<dbReference type="EMBL" id="CP012672">
    <property type="protein sequence ID" value="AUX37417.1"/>
    <property type="molecule type" value="Genomic_DNA"/>
</dbReference>
<reference evidence="3 4" key="1">
    <citation type="submission" date="2015-09" db="EMBL/GenBank/DDBJ databases">
        <title>Sorangium comparison.</title>
        <authorList>
            <person name="Zaburannyi N."/>
            <person name="Bunk B."/>
            <person name="Overmann J."/>
            <person name="Mueller R."/>
        </authorList>
    </citation>
    <scope>NUCLEOTIDE SEQUENCE [LARGE SCALE GENOMIC DNA]</scope>
    <source>
        <strain evidence="3 4">So ce836</strain>
    </source>
</reference>
<dbReference type="InterPro" id="IPR049806">
    <property type="entry name" value="MasK-like_C"/>
</dbReference>
<feature type="region of interest" description="Disordered" evidence="1">
    <location>
        <begin position="43"/>
        <end position="81"/>
    </location>
</feature>
<keyword evidence="2" id="KW-0812">Transmembrane</keyword>
<evidence type="ECO:0000256" key="1">
    <source>
        <dbReference type="SAM" id="MobiDB-lite"/>
    </source>
</evidence>
<proteinExistence type="predicted"/>
<dbReference type="RefSeq" id="WP_129580049.1">
    <property type="nucleotide sequence ID" value="NZ_CP012672.1"/>
</dbReference>
<evidence type="ECO:0000256" key="2">
    <source>
        <dbReference type="SAM" id="Phobius"/>
    </source>
</evidence>
<dbReference type="Proteomes" id="UP000295497">
    <property type="component" value="Chromosome"/>
</dbReference>
<feature type="transmembrane region" description="Helical" evidence="2">
    <location>
        <begin position="20"/>
        <end position="39"/>
    </location>
</feature>
<accession>A0A4P2R314</accession>
<protein>
    <recommendedName>
        <fullName evidence="5">TonB C-terminal domain-containing protein</fullName>
    </recommendedName>
</protein>
<name>A0A4P2R314_SORCE</name>
<keyword evidence="2" id="KW-1133">Transmembrane helix</keyword>